<dbReference type="EMBL" id="LAZR01000258">
    <property type="protein sequence ID" value="KKN78723.1"/>
    <property type="molecule type" value="Genomic_DNA"/>
</dbReference>
<name>A0A0F9WJR8_9ZZZZ</name>
<evidence type="ECO:0000256" key="1">
    <source>
        <dbReference type="SAM" id="Phobius"/>
    </source>
</evidence>
<feature type="transmembrane region" description="Helical" evidence="1">
    <location>
        <begin position="47"/>
        <end position="67"/>
    </location>
</feature>
<feature type="transmembrane region" description="Helical" evidence="1">
    <location>
        <begin position="7"/>
        <end position="27"/>
    </location>
</feature>
<dbReference type="AlphaFoldDB" id="A0A0F9WJR8"/>
<accession>A0A0F9WJR8</accession>
<comment type="caution">
    <text evidence="2">The sequence shown here is derived from an EMBL/GenBank/DDBJ whole genome shotgun (WGS) entry which is preliminary data.</text>
</comment>
<protein>
    <submittedName>
        <fullName evidence="2">Uncharacterized protein</fullName>
    </submittedName>
</protein>
<sequence length="73" mass="7896">MGIVKTFGAFIGTAITLVLLWEFLPVIQTLFDGVSDNSVLSDRELGTISLLPLIIVIIILLGSAAIIRSKLKR</sequence>
<proteinExistence type="predicted"/>
<gene>
    <name evidence="2" type="ORF">LCGC14_0347900</name>
</gene>
<keyword evidence="1" id="KW-0472">Membrane</keyword>
<keyword evidence="1" id="KW-0812">Transmembrane</keyword>
<evidence type="ECO:0000313" key="2">
    <source>
        <dbReference type="EMBL" id="KKN78723.1"/>
    </source>
</evidence>
<reference evidence="2" key="1">
    <citation type="journal article" date="2015" name="Nature">
        <title>Complex archaea that bridge the gap between prokaryotes and eukaryotes.</title>
        <authorList>
            <person name="Spang A."/>
            <person name="Saw J.H."/>
            <person name="Jorgensen S.L."/>
            <person name="Zaremba-Niedzwiedzka K."/>
            <person name="Martijn J."/>
            <person name="Lind A.E."/>
            <person name="van Eijk R."/>
            <person name="Schleper C."/>
            <person name="Guy L."/>
            <person name="Ettema T.J."/>
        </authorList>
    </citation>
    <scope>NUCLEOTIDE SEQUENCE</scope>
</reference>
<organism evidence="2">
    <name type="scientific">marine sediment metagenome</name>
    <dbReference type="NCBI Taxonomy" id="412755"/>
    <lineage>
        <taxon>unclassified sequences</taxon>
        <taxon>metagenomes</taxon>
        <taxon>ecological metagenomes</taxon>
    </lineage>
</organism>
<keyword evidence="1" id="KW-1133">Transmembrane helix</keyword>